<evidence type="ECO:0000313" key="2">
    <source>
        <dbReference type="Proteomes" id="UP001321492"/>
    </source>
</evidence>
<dbReference type="EC" id="2.4.-.-" evidence="1"/>
<sequence length="376" mass="39713">MSGGFPIAFYAPLKAPDHPSPSGDRRMAQLLMQALTQAGFVPGLASHLRTLDLVGDAVAQEHLAAEGRAEAERLVAVYRALAPEARPRLWFTYHVYYKAPDWIGPRVARALAIPYVVAEGSRAAKRARGPWAIANQAAEAALDAADVIFVMTEADRPALEAARPARQSLVALPPFIDWPCHAAGAGRPPTGGAHLLTVAMMRRGDKLASYRLLAESLASLADLAWHLTIVGDGEARSEVEALFAPLAGRVTFRGLVGEEAVLARLYAGADLFLWPAVNEAYGMAFLEAQACGCPVVAGHFGGVADALRDGETGLLVEPGNAAVFADAVRGLLAAPARREAMAAAARRFIAEERTVAGAAAILRRALLPLLAEEPTA</sequence>
<dbReference type="Proteomes" id="UP001321492">
    <property type="component" value="Unassembled WGS sequence"/>
</dbReference>
<evidence type="ECO:0000313" key="1">
    <source>
        <dbReference type="EMBL" id="MDJ1159454.1"/>
    </source>
</evidence>
<dbReference type="EMBL" id="JASJEV010000009">
    <property type="protein sequence ID" value="MDJ1159454.1"/>
    <property type="molecule type" value="Genomic_DNA"/>
</dbReference>
<protein>
    <submittedName>
        <fullName evidence="1">Glycosyltransferase family 4 protein</fullName>
        <ecNumber evidence="1">2.4.-.-</ecNumber>
    </submittedName>
</protein>
<accession>A0ABT7AJB8</accession>
<dbReference type="SUPFAM" id="SSF53756">
    <property type="entry name" value="UDP-Glycosyltransferase/glycogen phosphorylase"/>
    <property type="match status" value="1"/>
</dbReference>
<dbReference type="PANTHER" id="PTHR45947">
    <property type="entry name" value="SULFOQUINOVOSYL TRANSFERASE SQD2"/>
    <property type="match status" value="1"/>
</dbReference>
<dbReference type="RefSeq" id="WP_283741451.1">
    <property type="nucleotide sequence ID" value="NZ_JASJEV010000009.1"/>
</dbReference>
<dbReference type="Gene3D" id="3.40.50.2000">
    <property type="entry name" value="Glycogen Phosphorylase B"/>
    <property type="match status" value="2"/>
</dbReference>
<proteinExistence type="predicted"/>
<dbReference type="GO" id="GO:0016757">
    <property type="term" value="F:glycosyltransferase activity"/>
    <property type="evidence" value="ECO:0007669"/>
    <property type="project" value="UniProtKB-KW"/>
</dbReference>
<keyword evidence="2" id="KW-1185">Reference proteome</keyword>
<gene>
    <name evidence="1" type="ORF">QNA08_14540</name>
</gene>
<keyword evidence="1" id="KW-0808">Transferase</keyword>
<dbReference type="Pfam" id="PF13692">
    <property type="entry name" value="Glyco_trans_1_4"/>
    <property type="match status" value="1"/>
</dbReference>
<name>A0ABT7AJB8_9HYPH</name>
<comment type="caution">
    <text evidence="1">The sequence shown here is derived from an EMBL/GenBank/DDBJ whole genome shotgun (WGS) entry which is preliminary data.</text>
</comment>
<keyword evidence="1" id="KW-0328">Glycosyltransferase</keyword>
<dbReference type="PANTHER" id="PTHR45947:SF3">
    <property type="entry name" value="SULFOQUINOVOSYL TRANSFERASE SQD2"/>
    <property type="match status" value="1"/>
</dbReference>
<dbReference type="CDD" id="cd03801">
    <property type="entry name" value="GT4_PimA-like"/>
    <property type="match status" value="1"/>
</dbReference>
<reference evidence="1 2" key="1">
    <citation type="submission" date="2023-05" db="EMBL/GenBank/DDBJ databases">
        <title>Chelatococcus sp. nov., a moderately thermophilic bacterium isolated from hot spring microbial mat.</title>
        <authorList>
            <person name="Hu C.-J."/>
            <person name="Li W.-J."/>
        </authorList>
    </citation>
    <scope>NUCLEOTIDE SEQUENCE [LARGE SCALE GENOMIC DNA]</scope>
    <source>
        <strain evidence="1 2">SYSU G07232</strain>
    </source>
</reference>
<dbReference type="InterPro" id="IPR050194">
    <property type="entry name" value="Glycosyltransferase_grp1"/>
</dbReference>
<organism evidence="1 2">
    <name type="scientific">Chelatococcus albus</name>
    <dbReference type="NCBI Taxonomy" id="3047466"/>
    <lineage>
        <taxon>Bacteria</taxon>
        <taxon>Pseudomonadati</taxon>
        <taxon>Pseudomonadota</taxon>
        <taxon>Alphaproteobacteria</taxon>
        <taxon>Hyphomicrobiales</taxon>
        <taxon>Chelatococcaceae</taxon>
        <taxon>Chelatococcus</taxon>
    </lineage>
</organism>